<dbReference type="Pfam" id="PF03692">
    <property type="entry name" value="CxxCxxCC"/>
    <property type="match status" value="1"/>
</dbReference>
<sequence length="87" mass="9187">MNISAMACRLGCGACCIAPSISSPIPGMPHGKKAGERCIQLDNNNLCKLFGDESRPKVCSDFSATIDVCGTSNAQALQLITELEHMT</sequence>
<protein>
    <recommendedName>
        <fullName evidence="2">YkgJ family cysteine cluster protein</fullName>
    </recommendedName>
</protein>
<gene>
    <name evidence="1" type="ORF">LCGC14_2697360</name>
</gene>
<dbReference type="PANTHER" id="PTHR36931">
    <property type="entry name" value="UPF0153 PROTEIN YEIW"/>
    <property type="match status" value="1"/>
</dbReference>
<organism evidence="1">
    <name type="scientific">marine sediment metagenome</name>
    <dbReference type="NCBI Taxonomy" id="412755"/>
    <lineage>
        <taxon>unclassified sequences</taxon>
        <taxon>metagenomes</taxon>
        <taxon>ecological metagenomes</taxon>
    </lineage>
</organism>
<dbReference type="InterPro" id="IPR052572">
    <property type="entry name" value="UPF0153_domain"/>
</dbReference>
<dbReference type="EMBL" id="LAZR01047965">
    <property type="protein sequence ID" value="KKK92990.1"/>
    <property type="molecule type" value="Genomic_DNA"/>
</dbReference>
<dbReference type="AlphaFoldDB" id="A0A0F9A4A0"/>
<reference evidence="1" key="1">
    <citation type="journal article" date="2015" name="Nature">
        <title>Complex archaea that bridge the gap between prokaryotes and eukaryotes.</title>
        <authorList>
            <person name="Spang A."/>
            <person name="Saw J.H."/>
            <person name="Jorgensen S.L."/>
            <person name="Zaremba-Niedzwiedzka K."/>
            <person name="Martijn J."/>
            <person name="Lind A.E."/>
            <person name="van Eijk R."/>
            <person name="Schleper C."/>
            <person name="Guy L."/>
            <person name="Ettema T.J."/>
        </authorList>
    </citation>
    <scope>NUCLEOTIDE SEQUENCE</scope>
</reference>
<dbReference type="InterPro" id="IPR005358">
    <property type="entry name" value="Puta_zinc/iron-chelating_dom"/>
</dbReference>
<accession>A0A0F9A4A0</accession>
<evidence type="ECO:0008006" key="2">
    <source>
        <dbReference type="Google" id="ProtNLM"/>
    </source>
</evidence>
<comment type="caution">
    <text evidence="1">The sequence shown here is derived from an EMBL/GenBank/DDBJ whole genome shotgun (WGS) entry which is preliminary data.</text>
</comment>
<evidence type="ECO:0000313" key="1">
    <source>
        <dbReference type="EMBL" id="KKK92990.1"/>
    </source>
</evidence>
<name>A0A0F9A4A0_9ZZZZ</name>
<dbReference type="PANTHER" id="PTHR36931:SF1">
    <property type="entry name" value="UPF0153 PROTEIN YEIW"/>
    <property type="match status" value="1"/>
</dbReference>
<proteinExistence type="predicted"/>